<dbReference type="EMBL" id="CAJVQC010061146">
    <property type="protein sequence ID" value="CAG8801517.1"/>
    <property type="molecule type" value="Genomic_DNA"/>
</dbReference>
<proteinExistence type="predicted"/>
<accession>A0ACA9RNE2</accession>
<gene>
    <name evidence="1" type="ORF">RPERSI_LOCUS21126</name>
</gene>
<dbReference type="Proteomes" id="UP000789920">
    <property type="component" value="Unassembled WGS sequence"/>
</dbReference>
<feature type="non-terminal residue" evidence="1">
    <location>
        <position position="227"/>
    </location>
</feature>
<evidence type="ECO:0000313" key="1">
    <source>
        <dbReference type="EMBL" id="CAG8801517.1"/>
    </source>
</evidence>
<evidence type="ECO:0000313" key="2">
    <source>
        <dbReference type="Proteomes" id="UP000789920"/>
    </source>
</evidence>
<protein>
    <submittedName>
        <fullName evidence="1">31113_t:CDS:1</fullName>
    </submittedName>
</protein>
<sequence>MDYKVPTHAEIDPYFSVNPISEWQHFNAFINFKLEDGRVYTAEELFRSFCRSLACIENGNYPKFVTDYAKNLKTATKMKRNFFMELAEKIIERIERRQLMKENEIDIQEKQSLRVQVSKSKALDDITNAIIGKRKRDSNDDYDNEHINIETFDNEQTARENYAISARELSNDLAMSSFNIKASSKQVFTWEHVIPKMEINENSTKDVCPQMFGTDEHAYCDFTKSPP</sequence>
<comment type="caution">
    <text evidence="1">The sequence shown here is derived from an EMBL/GenBank/DDBJ whole genome shotgun (WGS) entry which is preliminary data.</text>
</comment>
<name>A0ACA9RNE2_9GLOM</name>
<organism evidence="1 2">
    <name type="scientific">Racocetra persica</name>
    <dbReference type="NCBI Taxonomy" id="160502"/>
    <lineage>
        <taxon>Eukaryota</taxon>
        <taxon>Fungi</taxon>
        <taxon>Fungi incertae sedis</taxon>
        <taxon>Mucoromycota</taxon>
        <taxon>Glomeromycotina</taxon>
        <taxon>Glomeromycetes</taxon>
        <taxon>Diversisporales</taxon>
        <taxon>Gigasporaceae</taxon>
        <taxon>Racocetra</taxon>
    </lineage>
</organism>
<reference evidence="1" key="1">
    <citation type="submission" date="2021-06" db="EMBL/GenBank/DDBJ databases">
        <authorList>
            <person name="Kallberg Y."/>
            <person name="Tangrot J."/>
            <person name="Rosling A."/>
        </authorList>
    </citation>
    <scope>NUCLEOTIDE SEQUENCE</scope>
    <source>
        <strain evidence="1">MA461A</strain>
    </source>
</reference>
<keyword evidence="2" id="KW-1185">Reference proteome</keyword>